<dbReference type="GO" id="GO:0009277">
    <property type="term" value="C:fungal-type cell wall"/>
    <property type="evidence" value="ECO:0007669"/>
    <property type="project" value="TreeGrafter"/>
</dbReference>
<evidence type="ECO:0000313" key="4">
    <source>
        <dbReference type="EMBL" id="KIO31302.1"/>
    </source>
</evidence>
<feature type="region of interest" description="Disordered" evidence="1">
    <location>
        <begin position="309"/>
        <end position="368"/>
    </location>
</feature>
<organism evidence="4 5">
    <name type="scientific">Tulasnella calospora MUT 4182</name>
    <dbReference type="NCBI Taxonomy" id="1051891"/>
    <lineage>
        <taxon>Eukaryota</taxon>
        <taxon>Fungi</taxon>
        <taxon>Dikarya</taxon>
        <taxon>Basidiomycota</taxon>
        <taxon>Agaricomycotina</taxon>
        <taxon>Agaricomycetes</taxon>
        <taxon>Cantharellales</taxon>
        <taxon>Tulasnellaceae</taxon>
        <taxon>Tulasnella</taxon>
    </lineage>
</organism>
<accession>A0A0C3MC34</accession>
<dbReference type="Pfam" id="PF11790">
    <property type="entry name" value="Glyco_hydro_cc"/>
    <property type="match status" value="1"/>
</dbReference>
<keyword evidence="2" id="KW-0732">Signal</keyword>
<dbReference type="OrthoDB" id="43654at2759"/>
<feature type="compositionally biased region" description="Basic and acidic residues" evidence="1">
    <location>
        <begin position="342"/>
        <end position="358"/>
    </location>
</feature>
<dbReference type="AlphaFoldDB" id="A0A0C3MC34"/>
<dbReference type="Gene3D" id="3.20.20.80">
    <property type="entry name" value="Glycosidases"/>
    <property type="match status" value="1"/>
</dbReference>
<keyword evidence="4" id="KW-0378">Hydrolase</keyword>
<gene>
    <name evidence="4" type="ORF">M407DRAFT_19680</name>
</gene>
<dbReference type="InterPro" id="IPR053183">
    <property type="entry name" value="ASL1"/>
</dbReference>
<evidence type="ECO:0000256" key="2">
    <source>
        <dbReference type="SAM" id="SignalP"/>
    </source>
</evidence>
<sequence length="447" mass="48856">MVSFKFATLLATAAVSLLPGAEAAKRGLAWPSEYVSLPSSVDRCLRRSANELPLSSIIAIVPFNPNVFLPGGKVDWLYNWGLDKKTIFSSIPSFYGMQWGSGGIASLSTKFQQTGSQYLLGFNEPDNGGQSNLSPSTAASLWKQYIEPIKAANSTIKLISPAVTNAGAPSGLAWLDSFLAACNGCHIDGIAIHWYGGWIDDFKAFINDAKKYNKPLYLTEFGLDWDQYATVDSFLQFLPLALSYLDSEPAVVKYAYFGAFYSNTAKDMLNANGQLTQIRIFSPTTLFRDSFFNSNVKMDSTDMFGFLSGQAPDGDQSIPVDRPKKKKRKHAAAPEPAAAEEPTNRAETIDVVGEKPEPVDGEDDDDPALKKLRIDEPAAVVTDEFETEAKLGPFNPGAIALGFVLPISFSPATPLARFGDLLKRSFGQSSFLLTLYLWKGYYPTRGY</sequence>
<keyword evidence="5" id="KW-1185">Reference proteome</keyword>
<reference evidence="5" key="2">
    <citation type="submission" date="2015-01" db="EMBL/GenBank/DDBJ databases">
        <title>Evolutionary Origins and Diversification of the Mycorrhizal Mutualists.</title>
        <authorList>
            <consortium name="DOE Joint Genome Institute"/>
            <consortium name="Mycorrhizal Genomics Consortium"/>
            <person name="Kohler A."/>
            <person name="Kuo A."/>
            <person name="Nagy L.G."/>
            <person name="Floudas D."/>
            <person name="Copeland A."/>
            <person name="Barry K.W."/>
            <person name="Cichocki N."/>
            <person name="Veneault-Fourrey C."/>
            <person name="LaButti K."/>
            <person name="Lindquist E.A."/>
            <person name="Lipzen A."/>
            <person name="Lundell T."/>
            <person name="Morin E."/>
            <person name="Murat C."/>
            <person name="Riley R."/>
            <person name="Ohm R."/>
            <person name="Sun H."/>
            <person name="Tunlid A."/>
            <person name="Henrissat B."/>
            <person name="Grigoriev I.V."/>
            <person name="Hibbett D.S."/>
            <person name="Martin F."/>
        </authorList>
    </citation>
    <scope>NUCLEOTIDE SEQUENCE [LARGE SCALE GENOMIC DNA]</scope>
    <source>
        <strain evidence="5">MUT 4182</strain>
    </source>
</reference>
<evidence type="ECO:0000259" key="3">
    <source>
        <dbReference type="Pfam" id="PF11790"/>
    </source>
</evidence>
<dbReference type="InterPro" id="IPR017853">
    <property type="entry name" value="GH"/>
</dbReference>
<dbReference type="EMBL" id="KN822964">
    <property type="protein sequence ID" value="KIO31302.1"/>
    <property type="molecule type" value="Genomic_DNA"/>
</dbReference>
<dbReference type="PANTHER" id="PTHR34154">
    <property type="entry name" value="ALKALI-SENSITIVE LINKAGE PROTEIN 1"/>
    <property type="match status" value="1"/>
</dbReference>
<dbReference type="GO" id="GO:0071966">
    <property type="term" value="P:fungal-type cell wall polysaccharide metabolic process"/>
    <property type="evidence" value="ECO:0007669"/>
    <property type="project" value="TreeGrafter"/>
</dbReference>
<dbReference type="STRING" id="1051891.A0A0C3MC34"/>
<dbReference type="InterPro" id="IPR024655">
    <property type="entry name" value="Asl1_glyco_hydro_catalytic"/>
</dbReference>
<feature type="chain" id="PRO_5002179854" evidence="2">
    <location>
        <begin position="24"/>
        <end position="447"/>
    </location>
</feature>
<protein>
    <submittedName>
        <fullName evidence="4">Glycoside hydrolase family 128 protein</fullName>
    </submittedName>
</protein>
<dbReference type="Proteomes" id="UP000054248">
    <property type="component" value="Unassembled WGS sequence"/>
</dbReference>
<dbReference type="PANTHER" id="PTHR34154:SF3">
    <property type="entry name" value="ALKALI-SENSITIVE LINKAGE PROTEIN 1"/>
    <property type="match status" value="1"/>
</dbReference>
<feature type="signal peptide" evidence="2">
    <location>
        <begin position="1"/>
        <end position="23"/>
    </location>
</feature>
<dbReference type="GO" id="GO:0016787">
    <property type="term" value="F:hydrolase activity"/>
    <property type="evidence" value="ECO:0007669"/>
    <property type="project" value="UniProtKB-KW"/>
</dbReference>
<name>A0A0C3MC34_9AGAM</name>
<proteinExistence type="predicted"/>
<reference evidence="4 5" key="1">
    <citation type="submission" date="2014-04" db="EMBL/GenBank/DDBJ databases">
        <authorList>
            <consortium name="DOE Joint Genome Institute"/>
            <person name="Kuo A."/>
            <person name="Girlanda M."/>
            <person name="Perotto S."/>
            <person name="Kohler A."/>
            <person name="Nagy L.G."/>
            <person name="Floudas D."/>
            <person name="Copeland A."/>
            <person name="Barry K.W."/>
            <person name="Cichocki N."/>
            <person name="Veneault-Fourrey C."/>
            <person name="LaButti K."/>
            <person name="Lindquist E.A."/>
            <person name="Lipzen A."/>
            <person name="Lundell T."/>
            <person name="Morin E."/>
            <person name="Murat C."/>
            <person name="Sun H."/>
            <person name="Tunlid A."/>
            <person name="Henrissat B."/>
            <person name="Grigoriev I.V."/>
            <person name="Hibbett D.S."/>
            <person name="Martin F."/>
            <person name="Nordberg H.P."/>
            <person name="Cantor M.N."/>
            <person name="Hua S.X."/>
        </authorList>
    </citation>
    <scope>NUCLEOTIDE SEQUENCE [LARGE SCALE GENOMIC DNA]</scope>
    <source>
        <strain evidence="4 5">MUT 4182</strain>
    </source>
</reference>
<evidence type="ECO:0000313" key="5">
    <source>
        <dbReference type="Proteomes" id="UP000054248"/>
    </source>
</evidence>
<dbReference type="HOGENOM" id="CLU_612803_0_0_1"/>
<feature type="domain" description="Asl1-like glycosyl hydrolase catalytic" evidence="3">
    <location>
        <begin position="70"/>
        <end position="278"/>
    </location>
</feature>
<dbReference type="SUPFAM" id="SSF51445">
    <property type="entry name" value="(Trans)glycosidases"/>
    <property type="match status" value="1"/>
</dbReference>
<evidence type="ECO:0000256" key="1">
    <source>
        <dbReference type="SAM" id="MobiDB-lite"/>
    </source>
</evidence>